<gene>
    <name evidence="2" type="ORF">BDN70DRAFT_934117</name>
</gene>
<feature type="region of interest" description="Disordered" evidence="1">
    <location>
        <begin position="204"/>
        <end position="223"/>
    </location>
</feature>
<dbReference type="AlphaFoldDB" id="A0A9P6CZD4"/>
<sequence length="449" mass="51189">MKMLYSQIPQELNDEIIGFLWDDKVALKACALTCQSFLPASQKQLFSDISIFLSSHRAPTRESTGTHLRRLLEATPYLAEYVHRLEIHDLSRPCHTEEWLTYDRDLIYCLRHLRNLTALKIRCRDGKFEAQRWNHIRHGGLLEALLETLKLPTLTSLDFDCLPFSLVSQCSILKQLTIRSPDADLVIDNALPFSESVHPESLRLDLREPSDTSRKSERPTNWGDEIRRSPIDLTAVKALTIVTTAREWEEQCGAWPALKASASTLETLALEIEASPGMFMLDTPFNAYQAVQDPLDWSTLKALRVLHARVTVVAAQGQWGLGFCNLLPWVAGLLRELTSSGPSDVEELVIQVNYKFLDNRMVPVLLPWKGLLSLVCEQARFPRLQRTRVMIASESKLPFQCTGIVQQIARYSRAMGDGRHERVSISISDKCFTTMIRLRFPWNNLTTRM</sequence>
<name>A0A9P6CZD4_9AGAR</name>
<accession>A0A9P6CZD4</accession>
<reference evidence="2" key="1">
    <citation type="submission" date="2020-11" db="EMBL/GenBank/DDBJ databases">
        <authorList>
            <consortium name="DOE Joint Genome Institute"/>
            <person name="Ahrendt S."/>
            <person name="Riley R."/>
            <person name="Andreopoulos W."/>
            <person name="Labutti K."/>
            <person name="Pangilinan J."/>
            <person name="Ruiz-Duenas F.J."/>
            <person name="Barrasa J.M."/>
            <person name="Sanchez-Garcia M."/>
            <person name="Camarero S."/>
            <person name="Miyauchi S."/>
            <person name="Serrano A."/>
            <person name="Linde D."/>
            <person name="Babiker R."/>
            <person name="Drula E."/>
            <person name="Ayuso-Fernandez I."/>
            <person name="Pacheco R."/>
            <person name="Padilla G."/>
            <person name="Ferreira P."/>
            <person name="Barriuso J."/>
            <person name="Kellner H."/>
            <person name="Castanera R."/>
            <person name="Alfaro M."/>
            <person name="Ramirez L."/>
            <person name="Pisabarro A.G."/>
            <person name="Kuo A."/>
            <person name="Tritt A."/>
            <person name="Lipzen A."/>
            <person name="He G."/>
            <person name="Yan M."/>
            <person name="Ng V."/>
            <person name="Cullen D."/>
            <person name="Martin F."/>
            <person name="Rosso M.-N."/>
            <person name="Henrissat B."/>
            <person name="Hibbett D."/>
            <person name="Martinez A.T."/>
            <person name="Grigoriev I.V."/>
        </authorList>
    </citation>
    <scope>NUCLEOTIDE SEQUENCE</scope>
    <source>
        <strain evidence="2">CIRM-BRFM 674</strain>
    </source>
</reference>
<evidence type="ECO:0000256" key="1">
    <source>
        <dbReference type="SAM" id="MobiDB-lite"/>
    </source>
</evidence>
<dbReference type="OrthoDB" id="3021953at2759"/>
<keyword evidence="3" id="KW-1185">Reference proteome</keyword>
<protein>
    <submittedName>
        <fullName evidence="2">Uncharacterized protein</fullName>
    </submittedName>
</protein>
<dbReference type="EMBL" id="MU155257">
    <property type="protein sequence ID" value="KAF9477548.1"/>
    <property type="molecule type" value="Genomic_DNA"/>
</dbReference>
<proteinExistence type="predicted"/>
<evidence type="ECO:0000313" key="3">
    <source>
        <dbReference type="Proteomes" id="UP000807469"/>
    </source>
</evidence>
<dbReference type="Proteomes" id="UP000807469">
    <property type="component" value="Unassembled WGS sequence"/>
</dbReference>
<comment type="caution">
    <text evidence="2">The sequence shown here is derived from an EMBL/GenBank/DDBJ whole genome shotgun (WGS) entry which is preliminary data.</text>
</comment>
<evidence type="ECO:0000313" key="2">
    <source>
        <dbReference type="EMBL" id="KAF9477548.1"/>
    </source>
</evidence>
<organism evidence="2 3">
    <name type="scientific">Pholiota conissans</name>
    <dbReference type="NCBI Taxonomy" id="109636"/>
    <lineage>
        <taxon>Eukaryota</taxon>
        <taxon>Fungi</taxon>
        <taxon>Dikarya</taxon>
        <taxon>Basidiomycota</taxon>
        <taxon>Agaricomycotina</taxon>
        <taxon>Agaricomycetes</taxon>
        <taxon>Agaricomycetidae</taxon>
        <taxon>Agaricales</taxon>
        <taxon>Agaricineae</taxon>
        <taxon>Strophariaceae</taxon>
        <taxon>Pholiota</taxon>
    </lineage>
</organism>